<keyword evidence="4 10" id="KW-0489">Methyltransferase</keyword>
<keyword evidence="9 10" id="KW-0472">Membrane</keyword>
<evidence type="ECO:0000256" key="9">
    <source>
        <dbReference type="ARBA" id="ARBA00023136"/>
    </source>
</evidence>
<keyword evidence="6 10" id="KW-0949">S-adenosyl-L-methionine</keyword>
<dbReference type="EC" id="2.1.1.100" evidence="3 10"/>
<dbReference type="GO" id="GO:0004671">
    <property type="term" value="F:protein C-terminal S-isoprenylcysteine carboxyl O-methyltransferase activity"/>
    <property type="evidence" value="ECO:0007669"/>
    <property type="project" value="UniProtKB-EC"/>
</dbReference>
<keyword evidence="8 10" id="KW-1133">Transmembrane helix</keyword>
<comment type="subcellular location">
    <subcellularLocation>
        <location evidence="10">Endoplasmic reticulum membrane</location>
        <topology evidence="10">Multi-pass membrane protein</topology>
    </subcellularLocation>
    <subcellularLocation>
        <location evidence="1">Membrane</location>
        <topology evidence="1">Multi-pass membrane protein</topology>
    </subcellularLocation>
</comment>
<comment type="similarity">
    <text evidence="2 10">Belongs to the class VI-like SAM-binding methyltransferase superfamily. Isoprenylcysteine carboxyl methyltransferase family.</text>
</comment>
<dbReference type="Gene3D" id="1.20.120.1630">
    <property type="match status" value="1"/>
</dbReference>
<proteinExistence type="inferred from homology"/>
<evidence type="ECO:0000256" key="6">
    <source>
        <dbReference type="ARBA" id="ARBA00022691"/>
    </source>
</evidence>
<comment type="caution">
    <text evidence="10">Lacks conserved residue(s) required for the propagation of feature annotation.</text>
</comment>
<evidence type="ECO:0000313" key="11">
    <source>
        <dbReference type="EMBL" id="CAD8609379.1"/>
    </source>
</evidence>
<protein>
    <recommendedName>
        <fullName evidence="3 10">Protein-S-isoprenylcysteine O-methyltransferase</fullName>
        <ecNumber evidence="3 10">2.1.1.100</ecNumber>
    </recommendedName>
</protein>
<accession>A0A7S0LDN9</accession>
<dbReference type="InterPro" id="IPR025770">
    <property type="entry name" value="PPMT_MeTrfase"/>
</dbReference>
<dbReference type="Pfam" id="PF04140">
    <property type="entry name" value="ICMT"/>
    <property type="match status" value="1"/>
</dbReference>
<evidence type="ECO:0000256" key="10">
    <source>
        <dbReference type="RuleBase" id="RU362022"/>
    </source>
</evidence>
<name>A0A7S0LDN9_9EUKA</name>
<dbReference type="PANTHER" id="PTHR12714">
    <property type="entry name" value="PROTEIN-S ISOPRENYLCYSTEINE O-METHYLTRANSFERASE"/>
    <property type="match status" value="1"/>
</dbReference>
<dbReference type="InterPro" id="IPR007269">
    <property type="entry name" value="ICMT_MeTrfase"/>
</dbReference>
<dbReference type="EMBL" id="HBEY01026935">
    <property type="protein sequence ID" value="CAD8609379.1"/>
    <property type="molecule type" value="Transcribed_RNA"/>
</dbReference>
<comment type="catalytic activity">
    <reaction evidence="10">
        <text>[protein]-C-terminal S-[(2E,6E)-farnesyl]-L-cysteine + S-adenosyl-L-methionine = [protein]-C-terminal S-[(2E,6E)-farnesyl]-L-cysteine methyl ester + S-adenosyl-L-homocysteine</text>
        <dbReference type="Rhea" id="RHEA:21672"/>
        <dbReference type="Rhea" id="RHEA-COMP:12125"/>
        <dbReference type="Rhea" id="RHEA-COMP:12126"/>
        <dbReference type="ChEBI" id="CHEBI:57856"/>
        <dbReference type="ChEBI" id="CHEBI:59789"/>
        <dbReference type="ChEBI" id="CHEBI:90510"/>
        <dbReference type="ChEBI" id="CHEBI:90511"/>
        <dbReference type="EC" id="2.1.1.100"/>
    </reaction>
</comment>
<evidence type="ECO:0000256" key="3">
    <source>
        <dbReference type="ARBA" id="ARBA00012151"/>
    </source>
</evidence>
<feature type="transmembrane region" description="Helical" evidence="10">
    <location>
        <begin position="51"/>
        <end position="71"/>
    </location>
</feature>
<dbReference type="PROSITE" id="PS51564">
    <property type="entry name" value="SAM_ICMT"/>
    <property type="match status" value="1"/>
</dbReference>
<sequence length="215" mass="24831">MIAGADLVCLIIYPQAVPFLLYLFLLICFHMAEYLLTAAFRPDVLSFDNFLLNHSLPYQAMVVVSWFEYWLEFSLGVPGCSACKQWGVRNTVGLAVCLVGLLSRMLAMATASSNFSHIIEQERRCEHRLVTTGIYAVLRHPAYFGFFWFSIGTQLLLANPICLLAYTAASWHFFFDRIPYEEQLLVHFFGDEYLEYRKRTWIGIPLMSWFTRAAH</sequence>
<evidence type="ECO:0000256" key="2">
    <source>
        <dbReference type="ARBA" id="ARBA00009140"/>
    </source>
</evidence>
<reference evidence="11" key="1">
    <citation type="submission" date="2021-01" db="EMBL/GenBank/DDBJ databases">
        <authorList>
            <person name="Corre E."/>
            <person name="Pelletier E."/>
            <person name="Niang G."/>
            <person name="Scheremetjew M."/>
            <person name="Finn R."/>
            <person name="Kale V."/>
            <person name="Holt S."/>
            <person name="Cochrane G."/>
            <person name="Meng A."/>
            <person name="Brown T."/>
            <person name="Cohen L."/>
        </authorList>
    </citation>
    <scope>NUCLEOTIDE SEQUENCE</scope>
    <source>
        <strain evidence="11">PLY182g</strain>
    </source>
</reference>
<keyword evidence="7 10" id="KW-0812">Transmembrane</keyword>
<keyword evidence="5" id="KW-0808">Transferase</keyword>
<evidence type="ECO:0000256" key="7">
    <source>
        <dbReference type="ARBA" id="ARBA00022692"/>
    </source>
</evidence>
<feature type="transmembrane region" description="Helical" evidence="10">
    <location>
        <begin position="155"/>
        <end position="175"/>
    </location>
</feature>
<dbReference type="AlphaFoldDB" id="A0A7S0LDN9"/>
<dbReference type="GO" id="GO:0032259">
    <property type="term" value="P:methylation"/>
    <property type="evidence" value="ECO:0007669"/>
    <property type="project" value="UniProtKB-KW"/>
</dbReference>
<evidence type="ECO:0000256" key="1">
    <source>
        <dbReference type="ARBA" id="ARBA00004141"/>
    </source>
</evidence>
<evidence type="ECO:0000256" key="5">
    <source>
        <dbReference type="ARBA" id="ARBA00022679"/>
    </source>
</evidence>
<evidence type="ECO:0000256" key="8">
    <source>
        <dbReference type="ARBA" id="ARBA00022989"/>
    </source>
</evidence>
<dbReference type="PANTHER" id="PTHR12714:SF9">
    <property type="entry name" value="PROTEIN-S-ISOPRENYLCYSTEINE O-METHYLTRANSFERASE"/>
    <property type="match status" value="1"/>
</dbReference>
<feature type="transmembrane region" description="Helical" evidence="10">
    <location>
        <begin position="91"/>
        <end position="109"/>
    </location>
</feature>
<organism evidence="11">
    <name type="scientific">Coccolithus braarudii</name>
    <dbReference type="NCBI Taxonomy" id="221442"/>
    <lineage>
        <taxon>Eukaryota</taxon>
        <taxon>Haptista</taxon>
        <taxon>Haptophyta</taxon>
        <taxon>Prymnesiophyceae</taxon>
        <taxon>Coccolithales</taxon>
        <taxon>Coccolithaceae</taxon>
        <taxon>Coccolithus</taxon>
    </lineage>
</organism>
<gene>
    <name evidence="11" type="ORF">CPEL01642_LOCUS12757</name>
</gene>
<evidence type="ECO:0000256" key="4">
    <source>
        <dbReference type="ARBA" id="ARBA00022603"/>
    </source>
</evidence>
<dbReference type="GO" id="GO:0005789">
    <property type="term" value="C:endoplasmic reticulum membrane"/>
    <property type="evidence" value="ECO:0007669"/>
    <property type="project" value="UniProtKB-SubCell"/>
</dbReference>
<keyword evidence="10" id="KW-0256">Endoplasmic reticulum</keyword>